<evidence type="ECO:0000313" key="1">
    <source>
        <dbReference type="EMBL" id="AOY81297.1"/>
    </source>
</evidence>
<proteinExistence type="predicted"/>
<name>A0A1D9G0Z2_MOOP1</name>
<organism evidence="1 2">
    <name type="scientific">Moorena producens (strain JHB)</name>
    <dbReference type="NCBI Taxonomy" id="1454205"/>
    <lineage>
        <taxon>Bacteria</taxon>
        <taxon>Bacillati</taxon>
        <taxon>Cyanobacteriota</taxon>
        <taxon>Cyanophyceae</taxon>
        <taxon>Coleofasciculales</taxon>
        <taxon>Coleofasciculaceae</taxon>
        <taxon>Moorena</taxon>
    </lineage>
</organism>
<sequence>MIQHLLSQISQQLQKELTNDISQGQIEIVAQPITESPKQLPHIAIYPGKWEISPTLISSHPQQLHPEQQKPTIITTSREFKQAFFIDICDADLTNLEKLASLTTGVILTNYKELIENYNLSNSTNYQAQQTSTTHTISQITIFEGSYDYLNNTSKLKLKWQVIGQVNFSKTITEFVDPIAEIEINQTVSSQRSA</sequence>
<reference evidence="2" key="1">
    <citation type="submission" date="2016-10" db="EMBL/GenBank/DDBJ databases">
        <title>Comparative genomics uncovers the prolific and rare metabolic potential of the cyanobacterial genus Moorea.</title>
        <authorList>
            <person name="Leao T."/>
            <person name="Castelao G."/>
            <person name="Korobeynikov A."/>
            <person name="Monroe E.A."/>
            <person name="Podell S."/>
            <person name="Glukhov E."/>
            <person name="Allen E."/>
            <person name="Gerwick W.H."/>
            <person name="Gerwick L."/>
        </authorList>
    </citation>
    <scope>NUCLEOTIDE SEQUENCE [LARGE SCALE GENOMIC DNA]</scope>
    <source>
        <strain evidence="2">JHB</strain>
    </source>
</reference>
<accession>A0A1D9G0Z2</accession>
<dbReference type="AlphaFoldDB" id="A0A1D9G0Z2"/>
<protein>
    <submittedName>
        <fullName evidence="1">Uncharacterized protein</fullName>
    </submittedName>
</protein>
<dbReference type="EMBL" id="CP017708">
    <property type="protein sequence ID" value="AOY81297.1"/>
    <property type="molecule type" value="Genomic_DNA"/>
</dbReference>
<evidence type="ECO:0000313" key="2">
    <source>
        <dbReference type="Proteomes" id="UP000176944"/>
    </source>
</evidence>
<dbReference type="Proteomes" id="UP000176944">
    <property type="component" value="Chromosome"/>
</dbReference>
<gene>
    <name evidence="1" type="ORF">BJP36_16700</name>
</gene>